<dbReference type="SUPFAM" id="SSF56300">
    <property type="entry name" value="Metallo-dependent phosphatases"/>
    <property type="match status" value="1"/>
</dbReference>
<dbReference type="EMBL" id="CP003273">
    <property type="protein sequence ID" value="AGL01609.1"/>
    <property type="molecule type" value="Genomic_DNA"/>
</dbReference>
<organism evidence="4 5">
    <name type="scientific">Desulfoscipio gibsoniae DSM 7213</name>
    <dbReference type="NCBI Taxonomy" id="767817"/>
    <lineage>
        <taxon>Bacteria</taxon>
        <taxon>Bacillati</taxon>
        <taxon>Bacillota</taxon>
        <taxon>Clostridia</taxon>
        <taxon>Eubacteriales</taxon>
        <taxon>Desulfallaceae</taxon>
        <taxon>Desulfoscipio</taxon>
    </lineage>
</organism>
<evidence type="ECO:0000313" key="5">
    <source>
        <dbReference type="Proteomes" id="UP000013520"/>
    </source>
</evidence>
<evidence type="ECO:0000313" key="4">
    <source>
        <dbReference type="EMBL" id="AGL01609.1"/>
    </source>
</evidence>
<dbReference type="RefSeq" id="WP_006522038.1">
    <property type="nucleotide sequence ID" value="NC_021184.1"/>
</dbReference>
<keyword evidence="5" id="KW-1185">Reference proteome</keyword>
<dbReference type="HOGENOM" id="CLU_063749_2_0_9"/>
<keyword evidence="2" id="KW-0479">Metal-binding</keyword>
<dbReference type="STRING" id="767817.Desgi_2180"/>
<dbReference type="InterPro" id="IPR041802">
    <property type="entry name" value="MPP_YfcE"/>
</dbReference>
<dbReference type="GO" id="GO:0016787">
    <property type="term" value="F:hydrolase activity"/>
    <property type="evidence" value="ECO:0007669"/>
    <property type="project" value="UniProtKB-UniRule"/>
</dbReference>
<evidence type="ECO:0000256" key="1">
    <source>
        <dbReference type="ARBA" id="ARBA00008950"/>
    </source>
</evidence>
<proteinExistence type="inferred from homology"/>
<dbReference type="InterPro" id="IPR024654">
    <property type="entry name" value="Calcineurin-like_PHP_lpxH"/>
</dbReference>
<dbReference type="NCBIfam" id="TIGR00040">
    <property type="entry name" value="yfcE"/>
    <property type="match status" value="1"/>
</dbReference>
<gene>
    <name evidence="4" type="ORF">Desgi_2180</name>
</gene>
<name>R4KG90_9FIRM</name>
<dbReference type="AlphaFoldDB" id="R4KG90"/>
<dbReference type="Gene3D" id="3.60.21.10">
    <property type="match status" value="1"/>
</dbReference>
<dbReference type="EC" id="3.1.4.-" evidence="2"/>
<dbReference type="eggNOG" id="COG0622">
    <property type="taxonomic scope" value="Bacteria"/>
</dbReference>
<feature type="domain" description="Calcineurin-like phosphoesterase" evidence="3">
    <location>
        <begin position="26"/>
        <end position="171"/>
    </location>
</feature>
<comment type="similarity">
    <text evidence="1 2">Belongs to the metallophosphoesterase superfamily. YfcE family.</text>
</comment>
<evidence type="ECO:0000256" key="2">
    <source>
        <dbReference type="RuleBase" id="RU362039"/>
    </source>
</evidence>
<accession>R4KG90</accession>
<reference evidence="4 5" key="1">
    <citation type="submission" date="2012-01" db="EMBL/GenBank/DDBJ databases">
        <title>Complete sequence of Desulfotomaculum gibsoniae DSM 7213.</title>
        <authorList>
            <consortium name="US DOE Joint Genome Institute"/>
            <person name="Lucas S."/>
            <person name="Han J."/>
            <person name="Lapidus A."/>
            <person name="Cheng J.-F."/>
            <person name="Goodwin L."/>
            <person name="Pitluck S."/>
            <person name="Peters L."/>
            <person name="Ovchinnikova G."/>
            <person name="Teshima H."/>
            <person name="Detter J.C."/>
            <person name="Han C."/>
            <person name="Tapia R."/>
            <person name="Land M."/>
            <person name="Hauser L."/>
            <person name="Kyrpides N."/>
            <person name="Ivanova N."/>
            <person name="Pagani I."/>
            <person name="Parshina S."/>
            <person name="Plugge C."/>
            <person name="Muyzer G."/>
            <person name="Kuever J."/>
            <person name="Ivanova A."/>
            <person name="Nazina T."/>
            <person name="Klenk H.-P."/>
            <person name="Brambilla E."/>
            <person name="Spring S."/>
            <person name="Stams A.F."/>
            <person name="Woyke T."/>
        </authorList>
    </citation>
    <scope>NUCLEOTIDE SEQUENCE [LARGE SCALE GENOMIC DNA]</scope>
    <source>
        <strain evidence="4 5">DSM 7213</strain>
    </source>
</reference>
<evidence type="ECO:0000259" key="3">
    <source>
        <dbReference type="Pfam" id="PF12850"/>
    </source>
</evidence>
<dbReference type="PANTHER" id="PTHR11124">
    <property type="entry name" value="VACUOLAR SORTING PROTEIN VPS29"/>
    <property type="match status" value="1"/>
</dbReference>
<protein>
    <recommendedName>
        <fullName evidence="2">Phosphoesterase</fullName>
        <ecNumber evidence="2">3.1.4.-</ecNumber>
    </recommendedName>
</protein>
<dbReference type="InterPro" id="IPR029052">
    <property type="entry name" value="Metallo-depent_PP-like"/>
</dbReference>
<comment type="cofactor">
    <cofactor evidence="2">
        <name>a divalent metal cation</name>
        <dbReference type="ChEBI" id="CHEBI:60240"/>
    </cofactor>
</comment>
<dbReference type="InterPro" id="IPR000979">
    <property type="entry name" value="Phosphodiesterase_MJ0936/Vps29"/>
</dbReference>
<sequence length="181" mass="19719">MLAKQTQHHVLFCGFADKGRGSEIVRVGVISDTHGSFSTAMQAINKMGTIDALIHAGDLYSDALQISSDIKVPVYAVTGNCDITDPGQEELIFTLGDYKIYITHGHLYRVKNTLQLLYYRVQEVEAQVAVFGHTHVPVNTWQNNVLLFNPGSTSRPPPGVKASFGILDIGTDGAKGEIFSL</sequence>
<dbReference type="Pfam" id="PF12850">
    <property type="entry name" value="Metallophos_2"/>
    <property type="match status" value="1"/>
</dbReference>
<dbReference type="CDD" id="cd00841">
    <property type="entry name" value="MPP_YfcE"/>
    <property type="match status" value="1"/>
</dbReference>
<dbReference type="Proteomes" id="UP000013520">
    <property type="component" value="Chromosome"/>
</dbReference>
<dbReference type="KEGG" id="dgi:Desgi_2180"/>
<dbReference type="GO" id="GO:0046872">
    <property type="term" value="F:metal ion binding"/>
    <property type="evidence" value="ECO:0007669"/>
    <property type="project" value="UniProtKB-KW"/>
</dbReference>